<organism evidence="2 3">
    <name type="scientific">Streptococcus salivarius</name>
    <dbReference type="NCBI Taxonomy" id="1304"/>
    <lineage>
        <taxon>Bacteria</taxon>
        <taxon>Bacillati</taxon>
        <taxon>Bacillota</taxon>
        <taxon>Bacilli</taxon>
        <taxon>Lactobacillales</taxon>
        <taxon>Streptococcaceae</taxon>
        <taxon>Streptococcus</taxon>
    </lineage>
</organism>
<sequence length="158" mass="18845">MVNDVKSIRKNFYFTEENSKKLDLIVDYLQEKSHLGEGRNVSQSIMILIEFFYYFMIETADPSLNYHQRFTQLSDRHQSMIDEVKKENRQLKRQLDQLTYLALANFHAANNPNWQAEELESVESSYVLEQKQLLDRIAELIKEDKDRGQTQKHSHKFN</sequence>
<evidence type="ECO:0000313" key="3">
    <source>
        <dbReference type="Proteomes" id="UP001210204"/>
    </source>
</evidence>
<gene>
    <name evidence="2" type="ORF">PNU26_09405</name>
</gene>
<evidence type="ECO:0000256" key="1">
    <source>
        <dbReference type="SAM" id="Coils"/>
    </source>
</evidence>
<evidence type="ECO:0000313" key="2">
    <source>
        <dbReference type="EMBL" id="MDB8614610.1"/>
    </source>
</evidence>
<dbReference type="AlphaFoldDB" id="A0AAW6D9L2"/>
<name>A0AAW6D9L2_STRSL</name>
<dbReference type="RefSeq" id="WP_195918181.1">
    <property type="nucleotide sequence ID" value="NZ_JADOZZ010000014.1"/>
</dbReference>
<accession>A0AAW6D9L2</accession>
<feature type="coiled-coil region" evidence="1">
    <location>
        <begin position="74"/>
        <end position="101"/>
    </location>
</feature>
<dbReference type="Proteomes" id="UP001210204">
    <property type="component" value="Unassembled WGS sequence"/>
</dbReference>
<protein>
    <submittedName>
        <fullName evidence="2">Uncharacterized protein</fullName>
    </submittedName>
</protein>
<keyword evidence="1" id="KW-0175">Coiled coil</keyword>
<comment type="caution">
    <text evidence="2">The sequence shown here is derived from an EMBL/GenBank/DDBJ whole genome shotgun (WGS) entry which is preliminary data.</text>
</comment>
<dbReference type="EMBL" id="JAQMJT010000013">
    <property type="protein sequence ID" value="MDB8614610.1"/>
    <property type="molecule type" value="Genomic_DNA"/>
</dbReference>
<proteinExistence type="predicted"/>
<reference evidence="2" key="1">
    <citation type="submission" date="2023-01" db="EMBL/GenBank/DDBJ databases">
        <title>Human gut microbiome strain richness.</title>
        <authorList>
            <person name="Chen-Liaw A."/>
        </authorList>
    </citation>
    <scope>NUCLEOTIDE SEQUENCE</scope>
    <source>
        <strain evidence="2">1001095st1_G4_1001095IJ_161003</strain>
    </source>
</reference>